<keyword evidence="4" id="KW-0677">Repeat</keyword>
<keyword evidence="2" id="KW-0963">Cytoplasm</keyword>
<evidence type="ECO:0000256" key="3">
    <source>
        <dbReference type="ARBA" id="ARBA00022723"/>
    </source>
</evidence>
<reference evidence="11 12" key="1">
    <citation type="submission" date="2022-05" db="EMBL/GenBank/DDBJ databases">
        <authorList>
            <consortium name="Genoscope - CEA"/>
            <person name="William W."/>
        </authorList>
    </citation>
    <scope>NUCLEOTIDE SEQUENCE [LARGE SCALE GENOMIC DNA]</scope>
</reference>
<evidence type="ECO:0000256" key="2">
    <source>
        <dbReference type="ARBA" id="ARBA00022490"/>
    </source>
</evidence>
<keyword evidence="3 7" id="KW-0479">Metal-binding</keyword>
<evidence type="ECO:0000256" key="1">
    <source>
        <dbReference type="ARBA" id="ARBA00004496"/>
    </source>
</evidence>
<keyword evidence="5 7" id="KW-0863">Zinc-finger</keyword>
<dbReference type="InterPro" id="IPR008974">
    <property type="entry name" value="TRAF-like"/>
</dbReference>
<evidence type="ECO:0008006" key="13">
    <source>
        <dbReference type="Google" id="ProtNLM"/>
    </source>
</evidence>
<dbReference type="Pfam" id="PF02176">
    <property type="entry name" value="zf-TRAF"/>
    <property type="match status" value="1"/>
</dbReference>
<dbReference type="InterPro" id="IPR001293">
    <property type="entry name" value="Znf_TRAF"/>
</dbReference>
<dbReference type="InterPro" id="IPR049342">
    <property type="entry name" value="TRAF1-6_MATH_dom"/>
</dbReference>
<dbReference type="PIRSF" id="PIRSF015614">
    <property type="entry name" value="TRAF"/>
    <property type="match status" value="1"/>
</dbReference>
<dbReference type="SMART" id="SM00061">
    <property type="entry name" value="MATH"/>
    <property type="match status" value="1"/>
</dbReference>
<dbReference type="InterPro" id="IPR013083">
    <property type="entry name" value="Znf_RING/FYVE/PHD"/>
</dbReference>
<dbReference type="PANTHER" id="PTHR10131">
    <property type="entry name" value="TNF RECEPTOR ASSOCIATED FACTOR"/>
    <property type="match status" value="1"/>
</dbReference>
<comment type="caution">
    <text evidence="11">The sequence shown here is derived from an EMBL/GenBank/DDBJ whole genome shotgun (WGS) entry which is preliminary data.</text>
</comment>
<dbReference type="Pfam" id="PF21355">
    <property type="entry name" value="TRAF-mep_MATH"/>
    <property type="match status" value="1"/>
</dbReference>
<evidence type="ECO:0000256" key="6">
    <source>
        <dbReference type="ARBA" id="ARBA00022833"/>
    </source>
</evidence>
<comment type="subcellular location">
    <subcellularLocation>
        <location evidence="1">Cytoplasm</location>
    </subcellularLocation>
</comment>
<dbReference type="InterPro" id="IPR017907">
    <property type="entry name" value="Znf_RING_CS"/>
</dbReference>
<dbReference type="PROSITE" id="PS50144">
    <property type="entry name" value="MATH"/>
    <property type="match status" value="1"/>
</dbReference>
<dbReference type="InterPro" id="IPR027370">
    <property type="entry name" value="Znf-RING_euk"/>
</dbReference>
<feature type="domain" description="TRAF-type" evidence="10">
    <location>
        <begin position="158"/>
        <end position="209"/>
    </location>
</feature>
<dbReference type="PROSITE" id="PS50089">
    <property type="entry name" value="ZF_RING_2"/>
    <property type="match status" value="1"/>
</dbReference>
<dbReference type="Proteomes" id="UP001159405">
    <property type="component" value="Unassembled WGS sequence"/>
</dbReference>
<feature type="domain" description="RING-type" evidence="8">
    <location>
        <begin position="20"/>
        <end position="60"/>
    </location>
</feature>
<feature type="domain" description="MATH" evidence="9">
    <location>
        <begin position="389"/>
        <end position="533"/>
    </location>
</feature>
<dbReference type="InterPro" id="IPR012227">
    <property type="entry name" value="TNF_rcpt-assoc_TRAF_met"/>
</dbReference>
<protein>
    <recommendedName>
        <fullName evidence="13">TNF receptor-associated factor</fullName>
    </recommendedName>
</protein>
<evidence type="ECO:0000259" key="8">
    <source>
        <dbReference type="PROSITE" id="PS50089"/>
    </source>
</evidence>
<feature type="domain" description="TRAF-type" evidence="10">
    <location>
        <begin position="104"/>
        <end position="147"/>
    </location>
</feature>
<dbReference type="InterPro" id="IPR001841">
    <property type="entry name" value="Znf_RING"/>
</dbReference>
<dbReference type="PANTHER" id="PTHR10131:SF138">
    <property type="entry name" value="RE66324P"/>
    <property type="match status" value="1"/>
</dbReference>
<dbReference type="SUPFAM" id="SSF57850">
    <property type="entry name" value="RING/U-box"/>
    <property type="match status" value="1"/>
</dbReference>
<dbReference type="SUPFAM" id="SSF49599">
    <property type="entry name" value="TRAF domain-like"/>
    <property type="match status" value="2"/>
</dbReference>
<evidence type="ECO:0000313" key="11">
    <source>
        <dbReference type="EMBL" id="CAH3042024.1"/>
    </source>
</evidence>
<dbReference type="PROSITE" id="PS00518">
    <property type="entry name" value="ZF_RING_1"/>
    <property type="match status" value="1"/>
</dbReference>
<sequence length="538" mass="61170">MPGYAISADNKGSIDKRYFCLQCNDIFRDPVQTDCGHVYCKSCIIDLKRDDGTFICVVDKSPFAADQVFPDNFMKREALSLVISCPNCNNGCVWKGEVRNVEKHLSSCPYKEERCTNKGCSEWVRRVDFQQHVERKCPYRPQPCPSCGESITAAFLKSHQEQDCKMHPVQCGLCRKEGILRGEMEKHVSPVDGDCEEVERSCSFEQIGCEKATKKMKYSEAKKHNQICSVFHLNLLLNFVLRLEKHVKHIVGASGAWVGSGADDWTRGTERLVSEAISKIDTAVRETTDLRQKLVEQGQRLALLEGRVRTAKDIPMASNSAMLLPQNLPGDISRRLTNAENGSGNIEFLMGETVREINNVKQEHNLALRNVTVQDIEEHVRQEQFSTYDGILLWKVTEVARRTEEARSGQQSSIYSPCFYTSRHGYKMCARLYLNGDGMGKGTHLSLFFVLMRGEFDALLRWPFRQKVTMMLMDQDNVEHVIDAFRPDPRSTSFQRPRRQSNIASGCPNFCSLSDLNSHAYVRDDTMFIKIIVDTTDI</sequence>
<evidence type="ECO:0000259" key="9">
    <source>
        <dbReference type="PROSITE" id="PS50144"/>
    </source>
</evidence>
<dbReference type="SMART" id="SM00184">
    <property type="entry name" value="RING"/>
    <property type="match status" value="1"/>
</dbReference>
<proteinExistence type="predicted"/>
<keyword evidence="12" id="KW-1185">Reference proteome</keyword>
<evidence type="ECO:0000256" key="4">
    <source>
        <dbReference type="ARBA" id="ARBA00022737"/>
    </source>
</evidence>
<gene>
    <name evidence="11" type="ORF">PLOB_00048052</name>
</gene>
<feature type="zinc finger region" description="TRAF-type" evidence="7">
    <location>
        <begin position="104"/>
        <end position="147"/>
    </location>
</feature>
<feature type="zinc finger region" description="TRAF-type" evidence="7">
    <location>
        <begin position="158"/>
        <end position="209"/>
    </location>
</feature>
<organism evidence="11 12">
    <name type="scientific">Porites lobata</name>
    <dbReference type="NCBI Taxonomy" id="104759"/>
    <lineage>
        <taxon>Eukaryota</taxon>
        <taxon>Metazoa</taxon>
        <taxon>Cnidaria</taxon>
        <taxon>Anthozoa</taxon>
        <taxon>Hexacorallia</taxon>
        <taxon>Scleractinia</taxon>
        <taxon>Fungiina</taxon>
        <taxon>Poritidae</taxon>
        <taxon>Porites</taxon>
    </lineage>
</organism>
<accession>A0ABN8N3C7</accession>
<dbReference type="Pfam" id="PF13445">
    <property type="entry name" value="zf-RING_UBOX"/>
    <property type="match status" value="1"/>
</dbReference>
<name>A0ABN8N3C7_9CNID</name>
<dbReference type="InterPro" id="IPR002083">
    <property type="entry name" value="MATH/TRAF_dom"/>
</dbReference>
<dbReference type="PROSITE" id="PS50145">
    <property type="entry name" value="ZF_TRAF"/>
    <property type="match status" value="2"/>
</dbReference>
<dbReference type="Gene3D" id="2.60.210.10">
    <property type="entry name" value="Apoptosis, Tumor Necrosis Factor Receptor Associated Protein 2, Chain A"/>
    <property type="match status" value="1"/>
</dbReference>
<evidence type="ECO:0000256" key="7">
    <source>
        <dbReference type="PROSITE-ProRule" id="PRU00207"/>
    </source>
</evidence>
<dbReference type="Gene3D" id="3.30.40.10">
    <property type="entry name" value="Zinc/RING finger domain, C3HC4 (zinc finger)"/>
    <property type="match status" value="2"/>
</dbReference>
<evidence type="ECO:0000313" key="12">
    <source>
        <dbReference type="Proteomes" id="UP001159405"/>
    </source>
</evidence>
<keyword evidence="6 7" id="KW-0862">Zinc</keyword>
<dbReference type="EMBL" id="CALNXK010000009">
    <property type="protein sequence ID" value="CAH3042024.1"/>
    <property type="molecule type" value="Genomic_DNA"/>
</dbReference>
<evidence type="ECO:0000259" key="10">
    <source>
        <dbReference type="PROSITE" id="PS50145"/>
    </source>
</evidence>
<evidence type="ECO:0000256" key="5">
    <source>
        <dbReference type="ARBA" id="ARBA00022771"/>
    </source>
</evidence>